<name>A0ABS7FZN2_9ACTN</name>
<dbReference type="Proteomes" id="UP000774570">
    <property type="component" value="Unassembled WGS sequence"/>
</dbReference>
<proteinExistence type="predicted"/>
<protein>
    <submittedName>
        <fullName evidence="2">Uncharacterized protein</fullName>
    </submittedName>
</protein>
<evidence type="ECO:0000313" key="3">
    <source>
        <dbReference type="Proteomes" id="UP000774570"/>
    </source>
</evidence>
<evidence type="ECO:0000256" key="1">
    <source>
        <dbReference type="SAM" id="SignalP"/>
    </source>
</evidence>
<evidence type="ECO:0000313" key="2">
    <source>
        <dbReference type="EMBL" id="MBW8485761.1"/>
    </source>
</evidence>
<sequence length="348" mass="37253">MGRMLRGGVAGLAVAAVLATGGVADAATGWRITATPDAKADLRDIVALSAKDAWAVGYKSGTGALIRHWNGTTWKNVAVPAVAKAAYLESVSATSSKDVWIGGTDGHLKQYWLHWNGKKWKWVAGTLPSNSDPSAPDLYARSATDVWSFAQTGGWDASKPDVRHYNGKKWSKVASPGIIREVSPGTGKDLWATAWVKGPQSLVPAVLRWDGKTWKKQAQPFGTEGQSALNGILARGSKNVWAVGYLGSKSAVVHWDGKTWKKFAAPNSTEALGTLVDDGAGGLWAKGSKHFFHYRNGAWTATAIPARSGLTTQVATLAHVPKTTSTWGVGALDDSDWIHRYNLVLKFH</sequence>
<keyword evidence="3" id="KW-1185">Reference proteome</keyword>
<dbReference type="RefSeq" id="WP_220168998.1">
    <property type="nucleotide sequence ID" value="NZ_JAIBOA010000018.1"/>
</dbReference>
<comment type="caution">
    <text evidence="2">The sequence shown here is derived from an EMBL/GenBank/DDBJ whole genome shotgun (WGS) entry which is preliminary data.</text>
</comment>
<accession>A0ABS7FZN2</accession>
<feature type="signal peptide" evidence="1">
    <location>
        <begin position="1"/>
        <end position="26"/>
    </location>
</feature>
<reference evidence="2 3" key="1">
    <citation type="submission" date="2021-07" db="EMBL/GenBank/DDBJ databases">
        <title>Actinomadura sp. PM05-2 isolated from lichen.</title>
        <authorList>
            <person name="Somphong A."/>
            <person name="Phongsopitanun W."/>
            <person name="Tanasupawat S."/>
            <person name="Peongsungnone V."/>
        </authorList>
    </citation>
    <scope>NUCLEOTIDE SEQUENCE [LARGE SCALE GENOMIC DNA]</scope>
    <source>
        <strain evidence="2 3">PM05-2</strain>
    </source>
</reference>
<gene>
    <name evidence="2" type="ORF">K1Y72_25500</name>
</gene>
<feature type="chain" id="PRO_5046741958" evidence="1">
    <location>
        <begin position="27"/>
        <end position="348"/>
    </location>
</feature>
<organism evidence="2 3">
    <name type="scientific">Actinomadura parmotrematis</name>
    <dbReference type="NCBI Taxonomy" id="2864039"/>
    <lineage>
        <taxon>Bacteria</taxon>
        <taxon>Bacillati</taxon>
        <taxon>Actinomycetota</taxon>
        <taxon>Actinomycetes</taxon>
        <taxon>Streptosporangiales</taxon>
        <taxon>Thermomonosporaceae</taxon>
        <taxon>Actinomadura</taxon>
    </lineage>
</organism>
<keyword evidence="1" id="KW-0732">Signal</keyword>
<dbReference type="EMBL" id="JAIBOA010000018">
    <property type="protein sequence ID" value="MBW8485761.1"/>
    <property type="molecule type" value="Genomic_DNA"/>
</dbReference>